<organism evidence="1 2">
    <name type="scientific">Lentilactobacillus rapi</name>
    <dbReference type="NCBI Taxonomy" id="481723"/>
    <lineage>
        <taxon>Bacteria</taxon>
        <taxon>Bacillati</taxon>
        <taxon>Bacillota</taxon>
        <taxon>Bacilli</taxon>
        <taxon>Lactobacillales</taxon>
        <taxon>Lactobacillaceae</taxon>
        <taxon>Lentilactobacillus</taxon>
    </lineage>
</organism>
<sequence>MLIDEQSQANKNQLSKTKISEPENYFTFFIIGPSVTTAYNPNKLKFTKINQDVTINGKQPNEDNLMLSCLFLLTKGL</sequence>
<dbReference type="EMBL" id="BKAM01000012">
    <property type="protein sequence ID" value="GEP72236.1"/>
    <property type="molecule type" value="Genomic_DNA"/>
</dbReference>
<dbReference type="Proteomes" id="UP000321569">
    <property type="component" value="Unassembled WGS sequence"/>
</dbReference>
<protein>
    <submittedName>
        <fullName evidence="1">Uncharacterized protein</fullName>
    </submittedName>
</protein>
<evidence type="ECO:0000313" key="2">
    <source>
        <dbReference type="Proteomes" id="UP000321569"/>
    </source>
</evidence>
<comment type="caution">
    <text evidence="1">The sequence shown here is derived from an EMBL/GenBank/DDBJ whole genome shotgun (WGS) entry which is preliminary data.</text>
</comment>
<accession>A0A512PM15</accession>
<gene>
    <name evidence="1" type="ORF">LRA02_11040</name>
</gene>
<reference evidence="1 2" key="1">
    <citation type="submission" date="2019-07" db="EMBL/GenBank/DDBJ databases">
        <title>Whole genome shotgun sequence of Lactobacillus rapi NBRC 109618.</title>
        <authorList>
            <person name="Hosoyama A."/>
            <person name="Uohara A."/>
            <person name="Ohji S."/>
            <person name="Ichikawa N."/>
        </authorList>
    </citation>
    <scope>NUCLEOTIDE SEQUENCE [LARGE SCALE GENOMIC DNA]</scope>
    <source>
        <strain evidence="1 2">NBRC 109618</strain>
    </source>
</reference>
<dbReference type="AlphaFoldDB" id="A0A512PM15"/>
<evidence type="ECO:0000313" key="1">
    <source>
        <dbReference type="EMBL" id="GEP72236.1"/>
    </source>
</evidence>
<proteinExistence type="predicted"/>
<name>A0A512PM15_9LACO</name>